<dbReference type="Gene3D" id="3.90.1530.30">
    <property type="match status" value="1"/>
</dbReference>
<comment type="similarity">
    <text evidence="1">Belongs to the ParB family.</text>
</comment>
<keyword evidence="4" id="KW-1185">Reference proteome</keyword>
<dbReference type="InterPro" id="IPR037972">
    <property type="entry name" value="RepB_N"/>
</dbReference>
<dbReference type="GO" id="GO:0003677">
    <property type="term" value="F:DNA binding"/>
    <property type="evidence" value="ECO:0007669"/>
    <property type="project" value="InterPro"/>
</dbReference>
<dbReference type="PANTHER" id="PTHR33375:SF1">
    <property type="entry name" value="CHROMOSOME-PARTITIONING PROTEIN PARB-RELATED"/>
    <property type="match status" value="1"/>
</dbReference>
<dbReference type="InterPro" id="IPR036086">
    <property type="entry name" value="ParB/Sulfiredoxin_sf"/>
</dbReference>
<dbReference type="NCBIfam" id="TIGR00180">
    <property type="entry name" value="parB_part"/>
    <property type="match status" value="1"/>
</dbReference>
<evidence type="ECO:0000256" key="1">
    <source>
        <dbReference type="ARBA" id="ARBA00006295"/>
    </source>
</evidence>
<dbReference type="InterPro" id="IPR017819">
    <property type="entry name" value="Plasmid_partition_RepB"/>
</dbReference>
<dbReference type="InterPro" id="IPR003115">
    <property type="entry name" value="ParB_N"/>
</dbReference>
<reference evidence="3 4" key="1">
    <citation type="submission" date="2018-11" db="EMBL/GenBank/DDBJ databases">
        <title>Gemmobacter sp. nov., YIM 102744-1 draft genome.</title>
        <authorList>
            <person name="Li G."/>
            <person name="Jiang Y."/>
        </authorList>
    </citation>
    <scope>NUCLEOTIDE SEQUENCE [LARGE SCALE GENOMIC DNA]</scope>
    <source>
        <strain evidence="3 4">YIM 102744-1</strain>
    </source>
</reference>
<dbReference type="AlphaFoldDB" id="A0A3P3DPP2"/>
<dbReference type="Gene3D" id="1.10.10.2830">
    <property type="match status" value="1"/>
</dbReference>
<organism evidence="3 4">
    <name type="scientific">Falsigemmobacter faecalis</name>
    <dbReference type="NCBI Taxonomy" id="2488730"/>
    <lineage>
        <taxon>Bacteria</taxon>
        <taxon>Pseudomonadati</taxon>
        <taxon>Pseudomonadota</taxon>
        <taxon>Alphaproteobacteria</taxon>
        <taxon>Rhodobacterales</taxon>
        <taxon>Paracoccaceae</taxon>
        <taxon>Falsigemmobacter</taxon>
    </lineage>
</organism>
<proteinExistence type="inferred from homology"/>
<dbReference type="SUPFAM" id="SSF110849">
    <property type="entry name" value="ParB/Sulfiredoxin"/>
    <property type="match status" value="1"/>
</dbReference>
<sequence length="335" mass="37105">MARKLFGMIEAGAAGVVDKTNPNLDQGPNSGAGRMMSVNRLSSGLMDLTNNSVREIALDSIIASDIKDRIALDDPGIQDLARAIAKHGQIVPIMVRPLPDRPDRYQIIYGRRRLAAIRQLDQAQTIKAIIRHVKDEDAVIAQGQENNLRLDPSYIEKALFARSLQEQGFDITTIGEALNIDRYSVSKFIKVAEDTGEDVISLIGAAHEIGRRPWRELGDLVQSFGPEAAAHIAPALEALDDSNDRFRTALTRLKAAVVQEPDKTAPKKPAKAISARDFRLVGKEDAPQMTYRGSSRQIALSIERTANKDFTDWLDQNIDQIAIEIQQRWKAARQP</sequence>
<dbReference type="Pfam" id="PF02195">
    <property type="entry name" value="ParB_N"/>
    <property type="match status" value="1"/>
</dbReference>
<accession>A0A3P3DPP2</accession>
<comment type="caution">
    <text evidence="3">The sequence shown here is derived from an EMBL/GenBank/DDBJ whole genome shotgun (WGS) entry which is preliminary data.</text>
</comment>
<dbReference type="EMBL" id="RRAZ01000008">
    <property type="protein sequence ID" value="RRH76121.1"/>
    <property type="molecule type" value="Genomic_DNA"/>
</dbReference>
<dbReference type="GO" id="GO:0005694">
    <property type="term" value="C:chromosome"/>
    <property type="evidence" value="ECO:0007669"/>
    <property type="project" value="TreeGrafter"/>
</dbReference>
<dbReference type="GO" id="GO:0007059">
    <property type="term" value="P:chromosome segregation"/>
    <property type="evidence" value="ECO:0007669"/>
    <property type="project" value="TreeGrafter"/>
</dbReference>
<dbReference type="InterPro" id="IPR050336">
    <property type="entry name" value="Chromosome_partition/occlusion"/>
</dbReference>
<gene>
    <name evidence="3" type="primary">repB</name>
    <name evidence="3" type="ORF">EG244_06795</name>
</gene>
<name>A0A3P3DPP2_9RHOB</name>
<feature type="domain" description="ParB-like N-terminal" evidence="2">
    <location>
        <begin position="54"/>
        <end position="147"/>
    </location>
</feature>
<dbReference type="NCBIfam" id="TIGR03454">
    <property type="entry name" value="partition_RepB"/>
    <property type="match status" value="1"/>
</dbReference>
<dbReference type="SMART" id="SM00470">
    <property type="entry name" value="ParB"/>
    <property type="match status" value="1"/>
</dbReference>
<dbReference type="Proteomes" id="UP000282125">
    <property type="component" value="Unassembled WGS sequence"/>
</dbReference>
<dbReference type="PANTHER" id="PTHR33375">
    <property type="entry name" value="CHROMOSOME-PARTITIONING PROTEIN PARB-RELATED"/>
    <property type="match status" value="1"/>
</dbReference>
<evidence type="ECO:0000259" key="2">
    <source>
        <dbReference type="SMART" id="SM00470"/>
    </source>
</evidence>
<protein>
    <submittedName>
        <fullName evidence="3">Plasmid partitioning protein RepB</fullName>
    </submittedName>
</protein>
<evidence type="ECO:0000313" key="4">
    <source>
        <dbReference type="Proteomes" id="UP000282125"/>
    </source>
</evidence>
<dbReference type="SUPFAM" id="SSF109709">
    <property type="entry name" value="KorB DNA-binding domain-like"/>
    <property type="match status" value="1"/>
</dbReference>
<evidence type="ECO:0000313" key="3">
    <source>
        <dbReference type="EMBL" id="RRH76121.1"/>
    </source>
</evidence>
<dbReference type="CDD" id="cd16405">
    <property type="entry name" value="RepB_like_N"/>
    <property type="match status" value="1"/>
</dbReference>
<dbReference type="InterPro" id="IPR004437">
    <property type="entry name" value="ParB/RepB/Spo0J"/>
</dbReference>